<gene>
    <name evidence="2" type="ORF">RF55_24674</name>
</gene>
<evidence type="ECO:0000313" key="3">
    <source>
        <dbReference type="Proteomes" id="UP000036403"/>
    </source>
</evidence>
<dbReference type="EMBL" id="LBMM01029981">
    <property type="protein sequence ID" value="KMQ81955.1"/>
    <property type="molecule type" value="Genomic_DNA"/>
</dbReference>
<comment type="caution">
    <text evidence="2">The sequence shown here is derived from an EMBL/GenBank/DDBJ whole genome shotgun (WGS) entry which is preliminary data.</text>
</comment>
<keyword evidence="3" id="KW-1185">Reference proteome</keyword>
<name>A0A0J7MMW8_LASNI</name>
<sequence>MQAQIRLRSIDAMPTTAAFAELIDDGIFHSLRDEAAMGELAFPGHRVYGQRPARRQVLRPVQRINASIQRLLIGGGKFGQRQQNATGQARPQTSAVGKREIATERHAGQRLARIQRTQRSQLVAQQVFQTLRTGREITAHAAILAKKSANCARIRGKLAPKR</sequence>
<reference evidence="2 3" key="1">
    <citation type="submission" date="2015-04" db="EMBL/GenBank/DDBJ databases">
        <title>Lasius niger genome sequencing.</title>
        <authorList>
            <person name="Konorov E.A."/>
            <person name="Nikitin M.A."/>
            <person name="Kirill M.V."/>
            <person name="Chang P."/>
        </authorList>
    </citation>
    <scope>NUCLEOTIDE SEQUENCE [LARGE SCALE GENOMIC DNA]</scope>
    <source>
        <tissue evidence="2">Whole</tissue>
    </source>
</reference>
<evidence type="ECO:0000313" key="2">
    <source>
        <dbReference type="EMBL" id="KMQ81955.1"/>
    </source>
</evidence>
<dbReference type="AlphaFoldDB" id="A0A0J7MMW8"/>
<dbReference type="PaxDb" id="67767-A0A0J7MMW8"/>
<organism evidence="2 3">
    <name type="scientific">Lasius niger</name>
    <name type="common">Black garden ant</name>
    <dbReference type="NCBI Taxonomy" id="67767"/>
    <lineage>
        <taxon>Eukaryota</taxon>
        <taxon>Metazoa</taxon>
        <taxon>Ecdysozoa</taxon>
        <taxon>Arthropoda</taxon>
        <taxon>Hexapoda</taxon>
        <taxon>Insecta</taxon>
        <taxon>Pterygota</taxon>
        <taxon>Neoptera</taxon>
        <taxon>Endopterygota</taxon>
        <taxon>Hymenoptera</taxon>
        <taxon>Apocrita</taxon>
        <taxon>Aculeata</taxon>
        <taxon>Formicoidea</taxon>
        <taxon>Formicidae</taxon>
        <taxon>Formicinae</taxon>
        <taxon>Lasius</taxon>
        <taxon>Lasius</taxon>
    </lineage>
</organism>
<feature type="region of interest" description="Disordered" evidence="1">
    <location>
        <begin position="79"/>
        <end position="106"/>
    </location>
</feature>
<feature type="compositionally biased region" description="Basic and acidic residues" evidence="1">
    <location>
        <begin position="97"/>
        <end position="106"/>
    </location>
</feature>
<protein>
    <submittedName>
        <fullName evidence="2">Uncharacterized protein</fullName>
    </submittedName>
</protein>
<proteinExistence type="predicted"/>
<feature type="compositionally biased region" description="Polar residues" evidence="1">
    <location>
        <begin position="80"/>
        <end position="95"/>
    </location>
</feature>
<dbReference type="Proteomes" id="UP000036403">
    <property type="component" value="Unassembled WGS sequence"/>
</dbReference>
<accession>A0A0J7MMW8</accession>
<evidence type="ECO:0000256" key="1">
    <source>
        <dbReference type="SAM" id="MobiDB-lite"/>
    </source>
</evidence>